<dbReference type="HAMAP" id="MF_00560">
    <property type="entry name" value="Tran_acon_Me_trans"/>
    <property type="match status" value="1"/>
</dbReference>
<dbReference type="NCBIfam" id="NF010703">
    <property type="entry name" value="PRK14103.1"/>
    <property type="match status" value="1"/>
</dbReference>
<dbReference type="InterPro" id="IPR029063">
    <property type="entry name" value="SAM-dependent_MTases_sf"/>
</dbReference>
<dbReference type="Pfam" id="PF13649">
    <property type="entry name" value="Methyltransf_25"/>
    <property type="match status" value="1"/>
</dbReference>
<protein>
    <recommendedName>
        <fullName evidence="5">Trans-aconitate 2-methyltransferase</fullName>
        <ecNumber evidence="5">2.1.1.144</ecNumber>
    </recommendedName>
</protein>
<dbReference type="InterPro" id="IPR023149">
    <property type="entry name" value="Trans_acon_MeTrfase_C"/>
</dbReference>
<dbReference type="PANTHER" id="PTHR43861">
    <property type="entry name" value="TRANS-ACONITATE 2-METHYLTRANSFERASE-RELATED"/>
    <property type="match status" value="1"/>
</dbReference>
<evidence type="ECO:0000256" key="4">
    <source>
        <dbReference type="ARBA" id="ARBA00022691"/>
    </source>
</evidence>
<evidence type="ECO:0000256" key="5">
    <source>
        <dbReference type="HAMAP-Rule" id="MF_00560"/>
    </source>
</evidence>
<gene>
    <name evidence="5" type="primary">tam</name>
    <name evidence="7" type="ORF">A3K89_16350</name>
</gene>
<organism evidence="7 8">
    <name type="scientific">Rhodococcoides kyotonense</name>
    <dbReference type="NCBI Taxonomy" id="398843"/>
    <lineage>
        <taxon>Bacteria</taxon>
        <taxon>Bacillati</taxon>
        <taxon>Actinomycetota</taxon>
        <taxon>Actinomycetes</taxon>
        <taxon>Mycobacteriales</taxon>
        <taxon>Nocardiaceae</taxon>
        <taxon>Rhodococcoides</taxon>
    </lineage>
</organism>
<evidence type="ECO:0000256" key="2">
    <source>
        <dbReference type="ARBA" id="ARBA00022603"/>
    </source>
</evidence>
<evidence type="ECO:0000313" key="7">
    <source>
        <dbReference type="EMBL" id="OAK56399.1"/>
    </source>
</evidence>
<evidence type="ECO:0000259" key="6">
    <source>
        <dbReference type="Pfam" id="PF13649"/>
    </source>
</evidence>
<dbReference type="SUPFAM" id="SSF53335">
    <property type="entry name" value="S-adenosyl-L-methionine-dependent methyltransferases"/>
    <property type="match status" value="1"/>
</dbReference>
<dbReference type="Gene3D" id="1.10.150.290">
    <property type="entry name" value="S-adenosyl-L-methionine-dependent methyltransferases"/>
    <property type="match status" value="1"/>
</dbReference>
<reference evidence="7 8" key="1">
    <citation type="submission" date="2016-03" db="EMBL/GenBank/DDBJ databases">
        <title>Genome sequence of Rhodococcus kyotonensis KB10.</title>
        <authorList>
            <person name="Jeong H."/>
            <person name="Hong C.E."/>
            <person name="Jo S.H."/>
            <person name="Park J.M."/>
        </authorList>
    </citation>
    <scope>NUCLEOTIDE SEQUENCE [LARGE SCALE GENOMIC DNA]</scope>
    <source>
        <strain evidence="7 8">KB10</strain>
    </source>
</reference>
<dbReference type="GO" id="GO:0030798">
    <property type="term" value="F:trans-aconitate 2-methyltransferase activity"/>
    <property type="evidence" value="ECO:0007669"/>
    <property type="project" value="UniProtKB-UniRule"/>
</dbReference>
<dbReference type="EC" id="2.1.1.144" evidence="5"/>
<keyword evidence="8" id="KW-1185">Reference proteome</keyword>
<dbReference type="GO" id="GO:0005737">
    <property type="term" value="C:cytoplasm"/>
    <property type="evidence" value="ECO:0007669"/>
    <property type="project" value="UniProtKB-SubCell"/>
</dbReference>
<keyword evidence="1 5" id="KW-0963">Cytoplasm</keyword>
<keyword evidence="2 5" id="KW-0489">Methyltransferase</keyword>
<proteinExistence type="inferred from homology"/>
<evidence type="ECO:0000256" key="3">
    <source>
        <dbReference type="ARBA" id="ARBA00022679"/>
    </source>
</evidence>
<comment type="subcellular location">
    <subcellularLocation>
        <location evidence="5">Cytoplasm</location>
    </subcellularLocation>
</comment>
<dbReference type="AlphaFoldDB" id="A0A177YMF6"/>
<dbReference type="InterPro" id="IPR023506">
    <property type="entry name" value="Trans-aconitate_MeTrfase"/>
</dbReference>
<dbReference type="InterPro" id="IPR041698">
    <property type="entry name" value="Methyltransf_25"/>
</dbReference>
<keyword evidence="4 5" id="KW-0949">S-adenosyl-L-methionine</keyword>
<sequence>MTGTGPRTSWNPTVYHRYADERSRPFYDLVQRVQHASPVEVVDLGCGTGVLTATLTQRWPDARITGIDSSPDMVAGQPADLPSNVTVIEGDISDFDASNIDVVVSNAALQWVPEHRELITRWAEQLNSGGTVAFQVPANFDAPSHVLMRRLAESDEWAPVLSGVLRGTDSVDRAEQYASALMGAGLAVDAWETSYVHVLPGADPVLNWVRGTGLRPVLDALDDEQQPRFEAQYAELLREAYPSTPTGTLFPFRRVFVVAEKN</sequence>
<dbReference type="CDD" id="cd02440">
    <property type="entry name" value="AdoMet_MTases"/>
    <property type="match status" value="1"/>
</dbReference>
<dbReference type="Proteomes" id="UP000077519">
    <property type="component" value="Unassembled WGS sequence"/>
</dbReference>
<dbReference type="EMBL" id="LVHI01000004">
    <property type="protein sequence ID" value="OAK56399.1"/>
    <property type="molecule type" value="Genomic_DNA"/>
</dbReference>
<dbReference type="GO" id="GO:0032259">
    <property type="term" value="P:methylation"/>
    <property type="evidence" value="ECO:0007669"/>
    <property type="project" value="UniProtKB-KW"/>
</dbReference>
<comment type="catalytic activity">
    <reaction evidence="5">
        <text>trans-aconitate + S-adenosyl-L-methionine = (E)-3-(methoxycarbonyl)pent-2-enedioate + S-adenosyl-L-homocysteine</text>
        <dbReference type="Rhea" id="RHEA:14969"/>
        <dbReference type="ChEBI" id="CHEBI:15708"/>
        <dbReference type="ChEBI" id="CHEBI:57470"/>
        <dbReference type="ChEBI" id="CHEBI:57856"/>
        <dbReference type="ChEBI" id="CHEBI:59789"/>
        <dbReference type="EC" id="2.1.1.144"/>
    </reaction>
</comment>
<feature type="domain" description="Methyltransferase" evidence="6">
    <location>
        <begin position="41"/>
        <end position="130"/>
    </location>
</feature>
<dbReference type="PANTHER" id="PTHR43861:SF1">
    <property type="entry name" value="TRANS-ACONITATE 2-METHYLTRANSFERASE"/>
    <property type="match status" value="1"/>
</dbReference>
<evidence type="ECO:0000313" key="8">
    <source>
        <dbReference type="Proteomes" id="UP000077519"/>
    </source>
</evidence>
<keyword evidence="3 5" id="KW-0808">Transferase</keyword>
<accession>A0A177YMF6</accession>
<comment type="caution">
    <text evidence="7">The sequence shown here is derived from an EMBL/GenBank/DDBJ whole genome shotgun (WGS) entry which is preliminary data.</text>
</comment>
<name>A0A177YMF6_9NOCA</name>
<comment type="function">
    <text evidence="5">Catalyzes the S-adenosylmethionine monomethyl esterification of trans-aconitate.</text>
</comment>
<comment type="similarity">
    <text evidence="5">Belongs to the methyltransferase superfamily. Tam family.</text>
</comment>
<dbReference type="RefSeq" id="WP_068421887.1">
    <property type="nucleotide sequence ID" value="NZ_LVHI01000004.1"/>
</dbReference>
<evidence type="ECO:0000256" key="1">
    <source>
        <dbReference type="ARBA" id="ARBA00022490"/>
    </source>
</evidence>
<dbReference type="Gene3D" id="3.40.50.150">
    <property type="entry name" value="Vaccinia Virus protein VP39"/>
    <property type="match status" value="1"/>
</dbReference>